<reference evidence="2 3" key="1">
    <citation type="submission" date="2016-12" db="EMBL/GenBank/DDBJ databases">
        <title>Draft genome sequences of seven strains of Pseudomonas fluorescens that produce 4-formylaminooxyvinylglycine.</title>
        <authorList>
            <person name="Okrent R.A."/>
            <person name="Manning V.A."/>
            <person name="Trippe K.M."/>
        </authorList>
    </citation>
    <scope>NUCLEOTIDE SEQUENCE [LARGE SCALE GENOMIC DNA]</scope>
    <source>
        <strain evidence="2 3">P5A</strain>
    </source>
</reference>
<dbReference type="Pfam" id="PF02426">
    <property type="entry name" value="MIase"/>
    <property type="match status" value="1"/>
</dbReference>
<feature type="domain" description="Muconolactone isomerase" evidence="1">
    <location>
        <begin position="8"/>
        <end position="83"/>
    </location>
</feature>
<dbReference type="Proteomes" id="UP000190965">
    <property type="component" value="Unassembled WGS sequence"/>
</dbReference>
<name>A0A1T2Y0M3_PSEFL</name>
<comment type="caution">
    <text evidence="2">The sequence shown here is derived from an EMBL/GenBank/DDBJ whole genome shotgun (WGS) entry which is preliminary data.</text>
</comment>
<evidence type="ECO:0000259" key="1">
    <source>
        <dbReference type="Pfam" id="PF02426"/>
    </source>
</evidence>
<dbReference type="Gene3D" id="3.30.70.1060">
    <property type="entry name" value="Dimeric alpha+beta barrel"/>
    <property type="match status" value="1"/>
</dbReference>
<accession>A0A1T2Y0M3</accession>
<dbReference type="InterPro" id="IPR011008">
    <property type="entry name" value="Dimeric_a/b-barrel"/>
</dbReference>
<dbReference type="InterPro" id="IPR026029">
    <property type="entry name" value="MLI_dom"/>
</dbReference>
<dbReference type="RefSeq" id="WP_078742744.1">
    <property type="nucleotide sequence ID" value="NZ_MSDF01000053.1"/>
</dbReference>
<proteinExistence type="predicted"/>
<gene>
    <name evidence="2" type="ORF">BFW87_26840</name>
</gene>
<dbReference type="AlphaFoldDB" id="A0A1T2Y0M3"/>
<dbReference type="EMBL" id="MSDF01000053">
    <property type="protein sequence ID" value="OPA85661.1"/>
    <property type="molecule type" value="Genomic_DNA"/>
</dbReference>
<organism evidence="2 3">
    <name type="scientific">Pseudomonas fluorescens</name>
    <dbReference type="NCBI Taxonomy" id="294"/>
    <lineage>
        <taxon>Bacteria</taxon>
        <taxon>Pseudomonadati</taxon>
        <taxon>Pseudomonadota</taxon>
        <taxon>Gammaproteobacteria</taxon>
        <taxon>Pseudomonadales</taxon>
        <taxon>Pseudomonadaceae</taxon>
        <taxon>Pseudomonas</taxon>
    </lineage>
</organism>
<dbReference type="SUPFAM" id="SSF54909">
    <property type="entry name" value="Dimeric alpha+beta barrel"/>
    <property type="match status" value="1"/>
</dbReference>
<protein>
    <recommendedName>
        <fullName evidence="1">Muconolactone isomerase domain-containing protein</fullName>
    </recommendedName>
</protein>
<dbReference type="OrthoDB" id="121980at2"/>
<evidence type="ECO:0000313" key="2">
    <source>
        <dbReference type="EMBL" id="OPA85661.1"/>
    </source>
</evidence>
<sequence length="97" mass="10754">MQFITLSRRISERFSDADFAPFLDAEAQRARALYLEGFIRTIWHRGDKGGACLLVEADSEASVREQLATLPLVNNGMLEVTAIVPLKPYAGFGPRAE</sequence>
<evidence type="ECO:0000313" key="3">
    <source>
        <dbReference type="Proteomes" id="UP000190965"/>
    </source>
</evidence>